<dbReference type="AlphaFoldDB" id="A0A3N0EK24"/>
<gene>
    <name evidence="2" type="ORF">ED312_08900</name>
</gene>
<feature type="transmembrane region" description="Helical" evidence="1">
    <location>
        <begin position="74"/>
        <end position="92"/>
    </location>
</feature>
<name>A0A3N0EK24_SINP1</name>
<feature type="transmembrane region" description="Helical" evidence="1">
    <location>
        <begin position="47"/>
        <end position="67"/>
    </location>
</feature>
<dbReference type="OrthoDB" id="711014at2"/>
<keyword evidence="1" id="KW-1133">Transmembrane helix</keyword>
<proteinExistence type="predicted"/>
<evidence type="ECO:0000313" key="3">
    <source>
        <dbReference type="Proteomes" id="UP000267469"/>
    </source>
</evidence>
<evidence type="ECO:0000256" key="1">
    <source>
        <dbReference type="SAM" id="Phobius"/>
    </source>
</evidence>
<feature type="transmembrane region" description="Helical" evidence="1">
    <location>
        <begin position="21"/>
        <end position="41"/>
    </location>
</feature>
<evidence type="ECO:0000313" key="2">
    <source>
        <dbReference type="EMBL" id="RNL88238.1"/>
    </source>
</evidence>
<protein>
    <submittedName>
        <fullName evidence="2">Uncharacterized protein</fullName>
    </submittedName>
</protein>
<accession>A0A3N0EK24</accession>
<keyword evidence="3" id="KW-1185">Reference proteome</keyword>
<keyword evidence="1" id="KW-0812">Transmembrane</keyword>
<dbReference type="Proteomes" id="UP000267469">
    <property type="component" value="Unassembled WGS sequence"/>
</dbReference>
<sequence length="99" mass="11133">MPPNKKYLTRSPVQRFAKISAGFLGGYFVTESFYMALAAWLNTGNVLMTLRFAGAILWVTLMILAFLAKNGWKIWGIYLVATLVFYAFIYFGNPVNPPA</sequence>
<reference evidence="2 3" key="1">
    <citation type="submission" date="2018-10" db="EMBL/GenBank/DDBJ databases">
        <title>Sinomicrobium pectinilyticum sp. nov., a pectinase-producing bacterium isolated from alkaline and saline soil, and emended description of the genus Sinomicrobium.</title>
        <authorList>
            <person name="Cheng B."/>
            <person name="Li C."/>
            <person name="Lai Q."/>
            <person name="Du M."/>
            <person name="Shao Z."/>
            <person name="Xu P."/>
            <person name="Yang C."/>
        </authorList>
    </citation>
    <scope>NUCLEOTIDE SEQUENCE [LARGE SCALE GENOMIC DNA]</scope>
    <source>
        <strain evidence="2 3">5DNS001</strain>
    </source>
</reference>
<organism evidence="2 3">
    <name type="scientific">Sinomicrobium pectinilyticum</name>
    <dbReference type="NCBI Taxonomy" id="1084421"/>
    <lineage>
        <taxon>Bacteria</taxon>
        <taxon>Pseudomonadati</taxon>
        <taxon>Bacteroidota</taxon>
        <taxon>Flavobacteriia</taxon>
        <taxon>Flavobacteriales</taxon>
        <taxon>Flavobacteriaceae</taxon>
        <taxon>Sinomicrobium</taxon>
    </lineage>
</organism>
<dbReference type="EMBL" id="RJTM01000062">
    <property type="protein sequence ID" value="RNL88238.1"/>
    <property type="molecule type" value="Genomic_DNA"/>
</dbReference>
<dbReference type="RefSeq" id="WP_123215658.1">
    <property type="nucleotide sequence ID" value="NZ_RJTM01000062.1"/>
</dbReference>
<comment type="caution">
    <text evidence="2">The sequence shown here is derived from an EMBL/GenBank/DDBJ whole genome shotgun (WGS) entry which is preliminary data.</text>
</comment>
<keyword evidence="1" id="KW-0472">Membrane</keyword>